<evidence type="ECO:0000256" key="9">
    <source>
        <dbReference type="HAMAP-Rule" id="MF_00440"/>
    </source>
</evidence>
<protein>
    <recommendedName>
        <fullName evidence="9">Transcriptional repressor NrdR</fullName>
    </recommendedName>
</protein>
<dbReference type="NCBIfam" id="TIGR00244">
    <property type="entry name" value="transcriptional regulator NrdR"/>
    <property type="match status" value="1"/>
</dbReference>
<comment type="cofactor">
    <cofactor evidence="9">
        <name>Zn(2+)</name>
        <dbReference type="ChEBI" id="CHEBI:29105"/>
    </cofactor>
    <text evidence="9">Binds 1 zinc ion.</text>
</comment>
<name>A0ABT0DMU6_9HYPH</name>
<proteinExistence type="inferred from homology"/>
<evidence type="ECO:0000256" key="5">
    <source>
        <dbReference type="ARBA" id="ARBA00022840"/>
    </source>
</evidence>
<dbReference type="PANTHER" id="PTHR30455">
    <property type="entry name" value="TRANSCRIPTIONAL REPRESSOR NRDR"/>
    <property type="match status" value="1"/>
</dbReference>
<feature type="domain" description="ATP-cone" evidence="11">
    <location>
        <begin position="49"/>
        <end position="139"/>
    </location>
</feature>
<evidence type="ECO:0000256" key="2">
    <source>
        <dbReference type="ARBA" id="ARBA00022741"/>
    </source>
</evidence>
<dbReference type="InterPro" id="IPR005144">
    <property type="entry name" value="ATP-cone_dom"/>
</dbReference>
<gene>
    <name evidence="9 12" type="primary">nrdR</name>
    <name evidence="12" type="ORF">MWN33_11240</name>
</gene>
<keyword evidence="2 9" id="KW-0547">Nucleotide-binding</keyword>
<evidence type="ECO:0000256" key="7">
    <source>
        <dbReference type="ARBA" id="ARBA00023125"/>
    </source>
</evidence>
<organism evidence="12 13">
    <name type="scientific">Ancylobacter koreensis</name>
    <dbReference type="NCBI Taxonomy" id="266121"/>
    <lineage>
        <taxon>Bacteria</taxon>
        <taxon>Pseudomonadati</taxon>
        <taxon>Pseudomonadota</taxon>
        <taxon>Alphaproteobacteria</taxon>
        <taxon>Hyphomicrobiales</taxon>
        <taxon>Xanthobacteraceae</taxon>
        <taxon>Ancylobacter</taxon>
    </lineage>
</organism>
<evidence type="ECO:0000256" key="6">
    <source>
        <dbReference type="ARBA" id="ARBA00023015"/>
    </source>
</evidence>
<dbReference type="RefSeq" id="WP_247200609.1">
    <property type="nucleotide sequence ID" value="NZ_JALKCG010000003.1"/>
</dbReference>
<keyword evidence="4 9" id="KW-0862">Zinc</keyword>
<keyword evidence="7 9" id="KW-0238">DNA-binding</keyword>
<evidence type="ECO:0000259" key="11">
    <source>
        <dbReference type="PROSITE" id="PS51161"/>
    </source>
</evidence>
<evidence type="ECO:0000256" key="3">
    <source>
        <dbReference type="ARBA" id="ARBA00022771"/>
    </source>
</evidence>
<dbReference type="Pfam" id="PF22811">
    <property type="entry name" value="Zn_ribbon_NrdR"/>
    <property type="match status" value="1"/>
</dbReference>
<feature type="region of interest" description="Disordered" evidence="10">
    <location>
        <begin position="148"/>
        <end position="172"/>
    </location>
</feature>
<keyword evidence="3 9" id="KW-0863">Zinc-finger</keyword>
<feature type="zinc finger region" evidence="9">
    <location>
        <begin position="3"/>
        <end position="34"/>
    </location>
</feature>
<dbReference type="HAMAP" id="MF_00440">
    <property type="entry name" value="NrdR"/>
    <property type="match status" value="1"/>
</dbReference>
<evidence type="ECO:0000256" key="10">
    <source>
        <dbReference type="SAM" id="MobiDB-lite"/>
    </source>
</evidence>
<feature type="compositionally biased region" description="Basic and acidic residues" evidence="10">
    <location>
        <begin position="148"/>
        <end position="161"/>
    </location>
</feature>
<evidence type="ECO:0000256" key="4">
    <source>
        <dbReference type="ARBA" id="ARBA00022833"/>
    </source>
</evidence>
<dbReference type="EMBL" id="JALKCG010000003">
    <property type="protein sequence ID" value="MCK0208604.1"/>
    <property type="molecule type" value="Genomic_DNA"/>
</dbReference>
<sequence>MRCPYCGSLETQVKDSRPTEDSAAIRRRRICPDCGGRFTTFERVQLRELTVLKRSGRRVPFDRDKLARSIEVALRKRPVDPERVERLVSGLVRRLESMGESEITSEMIGERVMESLKQLDDIAYVRFASVYRNFREAKDFEAVLGELETRPADGSEDEPKALRTAGAGGLDE</sequence>
<evidence type="ECO:0000313" key="12">
    <source>
        <dbReference type="EMBL" id="MCK0208604.1"/>
    </source>
</evidence>
<keyword evidence="6 9" id="KW-0805">Transcription regulation</keyword>
<comment type="caution">
    <text evidence="12">The sequence shown here is derived from an EMBL/GenBank/DDBJ whole genome shotgun (WGS) entry which is preliminary data.</text>
</comment>
<evidence type="ECO:0000256" key="1">
    <source>
        <dbReference type="ARBA" id="ARBA00022491"/>
    </source>
</evidence>
<keyword evidence="1 9" id="KW-0678">Repressor</keyword>
<comment type="function">
    <text evidence="9">Negatively regulates transcription of bacterial ribonucleotide reductase nrd genes and operons by binding to NrdR-boxes.</text>
</comment>
<keyword evidence="13" id="KW-1185">Reference proteome</keyword>
<dbReference type="PANTHER" id="PTHR30455:SF2">
    <property type="entry name" value="TRANSCRIPTIONAL REPRESSOR NRDR"/>
    <property type="match status" value="1"/>
</dbReference>
<evidence type="ECO:0000313" key="13">
    <source>
        <dbReference type="Proteomes" id="UP001202867"/>
    </source>
</evidence>
<reference evidence="12 13" key="1">
    <citation type="submission" date="2022-04" db="EMBL/GenBank/DDBJ databases">
        <authorList>
            <person name="Grouzdev D.S."/>
            <person name="Pantiukh K.S."/>
            <person name="Krutkina M.S."/>
        </authorList>
    </citation>
    <scope>NUCLEOTIDE SEQUENCE [LARGE SCALE GENOMIC DNA]</scope>
    <source>
        <strain evidence="12 13">Jip08</strain>
    </source>
</reference>
<keyword evidence="9" id="KW-0479">Metal-binding</keyword>
<reference evidence="13" key="2">
    <citation type="submission" date="2023-07" db="EMBL/GenBank/DDBJ databases">
        <title>Ancylobacter moscoviensis sp. nov., facultatively methylotrophic bacteria from activated sludge and the reclassification of Starkeya novella (Starkey 1934) Kelly et al. 2000 as Ancylobacter novellus comb. nov., Starkeya koreensis Im et al. 2006 as Ancylobacter koreensis comb.nov., Angulomicrobium tetraedrale Vasil'eva et al. 1986 as Ancylobacter tetraedralis comb. nov., Angulomicrobium amanitiforme Fritz et al. 2004 as Ancylobacter amanitiformis comb. nov. and Methylorhabdus multivorans Doronina et al. 1996 as Ancylobacter multivorans comb. nov. and emended description of the genus Ancylobacter.</title>
        <authorList>
            <person name="Doronina N."/>
            <person name="Chemodurova A."/>
            <person name="Grouzdev D."/>
            <person name="Koziaeva V."/>
            <person name="Shi W."/>
            <person name="Wu L."/>
            <person name="Kaparullina E."/>
        </authorList>
    </citation>
    <scope>NUCLEOTIDE SEQUENCE [LARGE SCALE GENOMIC DNA]</scope>
    <source>
        <strain evidence="13">Jip08</strain>
    </source>
</reference>
<comment type="similarity">
    <text evidence="9">Belongs to the NrdR family.</text>
</comment>
<dbReference type="Proteomes" id="UP001202867">
    <property type="component" value="Unassembled WGS sequence"/>
</dbReference>
<accession>A0ABT0DMU6</accession>
<dbReference type="InterPro" id="IPR003796">
    <property type="entry name" value="RNR_NrdR-like"/>
</dbReference>
<dbReference type="InterPro" id="IPR055173">
    <property type="entry name" value="NrdR-like_N"/>
</dbReference>
<dbReference type="Pfam" id="PF03477">
    <property type="entry name" value="ATP-cone"/>
    <property type="match status" value="1"/>
</dbReference>
<keyword evidence="5 9" id="KW-0067">ATP-binding</keyword>
<keyword evidence="8 9" id="KW-0804">Transcription</keyword>
<dbReference type="PROSITE" id="PS51161">
    <property type="entry name" value="ATP_CONE"/>
    <property type="match status" value="1"/>
</dbReference>
<evidence type="ECO:0000256" key="8">
    <source>
        <dbReference type="ARBA" id="ARBA00023163"/>
    </source>
</evidence>